<keyword evidence="2" id="KW-0472">Membrane</keyword>
<organism evidence="4 5">
    <name type="scientific">Streptomyces himalayensis subsp. aureolus</name>
    <dbReference type="NCBI Taxonomy" id="2758039"/>
    <lineage>
        <taxon>Bacteria</taxon>
        <taxon>Bacillati</taxon>
        <taxon>Actinomycetota</taxon>
        <taxon>Actinomycetes</taxon>
        <taxon>Kitasatosporales</taxon>
        <taxon>Streptomycetaceae</taxon>
        <taxon>Streptomyces</taxon>
        <taxon>Streptomyces himalayensis</taxon>
    </lineage>
</organism>
<proteinExistence type="predicted"/>
<feature type="chain" id="PRO_5031465533" evidence="3">
    <location>
        <begin position="30"/>
        <end position="351"/>
    </location>
</feature>
<dbReference type="EMBL" id="JACEQY010000006">
    <property type="protein sequence ID" value="MBA4861454.1"/>
    <property type="molecule type" value="Genomic_DNA"/>
</dbReference>
<evidence type="ECO:0000256" key="1">
    <source>
        <dbReference type="SAM" id="MobiDB-lite"/>
    </source>
</evidence>
<keyword evidence="2" id="KW-1133">Transmembrane helix</keyword>
<feature type="transmembrane region" description="Helical" evidence="2">
    <location>
        <begin position="319"/>
        <end position="341"/>
    </location>
</feature>
<comment type="caution">
    <text evidence="4">The sequence shown here is derived from an EMBL/GenBank/DDBJ whole genome shotgun (WGS) entry which is preliminary data.</text>
</comment>
<feature type="compositionally biased region" description="Acidic residues" evidence="1">
    <location>
        <begin position="115"/>
        <end position="126"/>
    </location>
</feature>
<dbReference type="NCBIfam" id="TIGR01167">
    <property type="entry name" value="LPXTG_anchor"/>
    <property type="match status" value="1"/>
</dbReference>
<evidence type="ECO:0000313" key="5">
    <source>
        <dbReference type="Proteomes" id="UP000586976"/>
    </source>
</evidence>
<evidence type="ECO:0000256" key="2">
    <source>
        <dbReference type="SAM" id="Phobius"/>
    </source>
</evidence>
<feature type="region of interest" description="Disordered" evidence="1">
    <location>
        <begin position="30"/>
        <end position="126"/>
    </location>
</feature>
<feature type="compositionally biased region" description="Basic and acidic residues" evidence="1">
    <location>
        <begin position="280"/>
        <end position="296"/>
    </location>
</feature>
<dbReference type="Proteomes" id="UP000586976">
    <property type="component" value="Unassembled WGS sequence"/>
</dbReference>
<name>A0A7W2CYI7_9ACTN</name>
<evidence type="ECO:0000256" key="3">
    <source>
        <dbReference type="SAM" id="SignalP"/>
    </source>
</evidence>
<feature type="signal peptide" evidence="3">
    <location>
        <begin position="1"/>
        <end position="29"/>
    </location>
</feature>
<accession>A0A7W2CYI7</accession>
<keyword evidence="5" id="KW-1185">Reference proteome</keyword>
<feature type="region of interest" description="Disordered" evidence="1">
    <location>
        <begin position="277"/>
        <end position="315"/>
    </location>
</feature>
<gene>
    <name evidence="4" type="ORF">H1V43_08640</name>
</gene>
<protein>
    <submittedName>
        <fullName evidence="4">LPXTG cell wall anchor domain-containing protein</fullName>
    </submittedName>
</protein>
<dbReference type="AlphaFoldDB" id="A0A7W2CYI7"/>
<reference evidence="4 5" key="1">
    <citation type="submission" date="2020-07" db="EMBL/GenBank/DDBJ databases">
        <title>Streptomyces isolated from Indian soil.</title>
        <authorList>
            <person name="Mandal S."/>
            <person name="Maiti P.K."/>
        </authorList>
    </citation>
    <scope>NUCLEOTIDE SEQUENCE [LARGE SCALE GENOMIC DNA]</scope>
    <source>
        <strain evidence="4 5">PSKA54</strain>
    </source>
</reference>
<evidence type="ECO:0000313" key="4">
    <source>
        <dbReference type="EMBL" id="MBA4861454.1"/>
    </source>
</evidence>
<keyword evidence="2" id="KW-0812">Transmembrane</keyword>
<sequence length="351" mass="35640">MKLRRALAAAAATAVIAPIALLSAPAAFADDTTTTTTESSSPSATETTPATEESSPSATESTPATGESSSPSATESTPATEESSPSATESTPATGESSASSSPSESSSPSAEPSEWPEECPVDEDGVDVDSQLDLAVSGLPGKIVAGSGWHAFTLTASNKSDKALGTVQWLAAVDNFSESDNEKDWLSTYAQLEYFNPASKTWESIADEVGNGWYFGETSLGAKEVVAIKLRVNISAKAPAGDGFTIGLGGYVDEEKNCVHSSFAFYEFTVLPAGSDNDDPGKAKPGKGDKPESGKEPQGGADKIPATGNLAETGSSSMLPTIALVGGVAVVGGAGAVFVVRRRKSEGAAA</sequence>
<feature type="compositionally biased region" description="Low complexity" evidence="1">
    <location>
        <begin position="30"/>
        <end position="114"/>
    </location>
</feature>
<keyword evidence="3" id="KW-0732">Signal</keyword>
<dbReference type="NCBIfam" id="NF041528">
    <property type="entry name" value="strep_LAETG"/>
    <property type="match status" value="1"/>
</dbReference>